<dbReference type="SMART" id="SM01361">
    <property type="entry name" value="A2M_recep"/>
    <property type="match status" value="1"/>
</dbReference>
<dbReference type="GeneID" id="106819445"/>
<evidence type="ECO:0000313" key="3">
    <source>
        <dbReference type="RefSeq" id="XP_014679564.1"/>
    </source>
</evidence>
<reference evidence="3" key="1">
    <citation type="submission" date="2025-08" db="UniProtKB">
        <authorList>
            <consortium name="RefSeq"/>
        </authorList>
    </citation>
    <scope>IDENTIFICATION</scope>
</reference>
<dbReference type="Proteomes" id="UP000695022">
    <property type="component" value="Unplaced"/>
</dbReference>
<dbReference type="InterPro" id="IPR011626">
    <property type="entry name" value="Alpha-macroglobulin_TED"/>
</dbReference>
<protein>
    <submittedName>
        <fullName evidence="3">Alpha-1-macroglobulin-like</fullName>
    </submittedName>
</protein>
<dbReference type="RefSeq" id="XP_014679564.1">
    <property type="nucleotide sequence ID" value="XM_014824078.1"/>
</dbReference>
<dbReference type="Pfam" id="PF07678">
    <property type="entry name" value="TED_complement"/>
    <property type="match status" value="1"/>
</dbReference>
<proteinExistence type="predicted"/>
<accession>A0ABM1F543</accession>
<dbReference type="Gene3D" id="2.60.40.690">
    <property type="entry name" value="Alpha-macroglobulin, receptor-binding domain"/>
    <property type="match status" value="1"/>
</dbReference>
<dbReference type="InterPro" id="IPR036595">
    <property type="entry name" value="A-macroglobulin_rcpt-bd_sf"/>
</dbReference>
<name>A0ABM1F543_PRICU</name>
<dbReference type="SUPFAM" id="SSF49410">
    <property type="entry name" value="Alpha-macroglobulin receptor domain"/>
    <property type="match status" value="1"/>
</dbReference>
<evidence type="ECO:0000313" key="2">
    <source>
        <dbReference type="Proteomes" id="UP000695022"/>
    </source>
</evidence>
<dbReference type="Gene3D" id="1.50.10.20">
    <property type="match status" value="1"/>
</dbReference>
<feature type="domain" description="Alpha-macroglobulin receptor-binding" evidence="1">
    <location>
        <begin position="209"/>
        <end position="301"/>
    </location>
</feature>
<sequence length="307" mass="34113">MPKTQEYFDRLLKMAVRNETAQTTHWEKAVPETVDVTLPWNRQAEKKAINTEMTAYALLTLMQMENDDTALPLTIVRWITQQQNSRGGFSSTQETVVALQALSKFAMVFFGSQTSSDIAISGDDVNAAVSVSSINSLVQQLVDVPSVPSKLEVTVTGSRCVIIQGNVFYNLFEEKRRLPVFSASADVTTTNCKTWEITACGTFTGEEPSNMAIISVNMVTGYSPVKASLRELIGKPSKGSQLKRFDIEGKTVDIYVNKFEPGQQVCVTFQLEKYLDVENVKPAAVKVYDYYETEQAASTLYSIDECK</sequence>
<evidence type="ECO:0000259" key="1">
    <source>
        <dbReference type="SMART" id="SM01361"/>
    </source>
</evidence>
<dbReference type="InterPro" id="IPR009048">
    <property type="entry name" value="A-macroglobulin_rcpt-bd"/>
</dbReference>
<dbReference type="Gene3D" id="2.60.120.1540">
    <property type="match status" value="1"/>
</dbReference>
<organism evidence="2 3">
    <name type="scientific">Priapulus caudatus</name>
    <name type="common">Priapulid worm</name>
    <dbReference type="NCBI Taxonomy" id="37621"/>
    <lineage>
        <taxon>Eukaryota</taxon>
        <taxon>Metazoa</taxon>
        <taxon>Ecdysozoa</taxon>
        <taxon>Scalidophora</taxon>
        <taxon>Priapulida</taxon>
        <taxon>Priapulimorpha</taxon>
        <taxon>Priapulimorphida</taxon>
        <taxon>Priapulidae</taxon>
        <taxon>Priapulus</taxon>
    </lineage>
</organism>
<dbReference type="InterPro" id="IPR008930">
    <property type="entry name" value="Terpenoid_cyclase/PrenylTrfase"/>
</dbReference>
<dbReference type="PANTHER" id="PTHR11412:SF171">
    <property type="entry name" value="PREGNANCY ZONE PROTEIN-LIKE PROTEIN"/>
    <property type="match status" value="1"/>
</dbReference>
<keyword evidence="2" id="KW-1185">Reference proteome</keyword>
<dbReference type="InterPro" id="IPR050473">
    <property type="entry name" value="A2M/Complement_sys"/>
</dbReference>
<dbReference type="SUPFAM" id="SSF48239">
    <property type="entry name" value="Terpenoid cyclases/Protein prenyltransferases"/>
    <property type="match status" value="1"/>
</dbReference>
<dbReference type="PANTHER" id="PTHR11412">
    <property type="entry name" value="MACROGLOBULIN / COMPLEMENT"/>
    <property type="match status" value="1"/>
</dbReference>
<gene>
    <name evidence="3" type="primary">LOC106819445</name>
</gene>
<dbReference type="Pfam" id="PF07677">
    <property type="entry name" value="A2M_recep"/>
    <property type="match status" value="1"/>
</dbReference>